<feature type="domain" description="Amidase" evidence="2">
    <location>
        <begin position="29"/>
        <end position="103"/>
    </location>
</feature>
<dbReference type="Pfam" id="PF01425">
    <property type="entry name" value="Amidase"/>
    <property type="match status" value="1"/>
</dbReference>
<gene>
    <name evidence="3" type="ORF">ACFQFQ_30935</name>
    <name evidence="4" type="ORF">ACFQFQ_31765</name>
</gene>
<evidence type="ECO:0000313" key="5">
    <source>
        <dbReference type="Proteomes" id="UP001596353"/>
    </source>
</evidence>
<dbReference type="InterPro" id="IPR023631">
    <property type="entry name" value="Amidase_dom"/>
</dbReference>
<reference evidence="5" key="2">
    <citation type="journal article" date="2019" name="Int. J. Syst. Evol. Microbiol.">
        <title>The Global Catalogue of Microorganisms (GCM) 10K type strain sequencing project: providing services to taxonomists for standard genome sequencing and annotation.</title>
        <authorList>
            <consortium name="The Broad Institute Genomics Platform"/>
            <consortium name="The Broad Institute Genome Sequencing Center for Infectious Disease"/>
            <person name="Wu L."/>
            <person name="Ma J."/>
        </authorList>
    </citation>
    <scope>NUCLEOTIDE SEQUENCE [LARGE SCALE GENOMIC DNA]</scope>
    <source>
        <strain evidence="5">CCUG 66188</strain>
    </source>
</reference>
<organism evidence="3 5">
    <name type="scientific">Sulfitobacter porphyrae</name>
    <dbReference type="NCBI Taxonomy" id="1246864"/>
    <lineage>
        <taxon>Bacteria</taxon>
        <taxon>Pseudomonadati</taxon>
        <taxon>Pseudomonadota</taxon>
        <taxon>Alphaproteobacteria</taxon>
        <taxon>Rhodobacterales</taxon>
        <taxon>Roseobacteraceae</taxon>
        <taxon>Sulfitobacter</taxon>
    </lineage>
</organism>
<feature type="region of interest" description="Disordered" evidence="1">
    <location>
        <begin position="95"/>
        <end position="129"/>
    </location>
</feature>
<comment type="caution">
    <text evidence="3">The sequence shown here is derived from an EMBL/GenBank/DDBJ whole genome shotgun (WGS) entry which is preliminary data.</text>
</comment>
<dbReference type="Gene3D" id="3.90.1300.10">
    <property type="entry name" value="Amidase signature (AS) domain"/>
    <property type="match status" value="1"/>
</dbReference>
<dbReference type="SUPFAM" id="SSF75304">
    <property type="entry name" value="Amidase signature (AS) enzymes"/>
    <property type="match status" value="1"/>
</dbReference>
<accession>A0ABW2BC66</accession>
<dbReference type="EMBL" id="JBHSWG010000008">
    <property type="protein sequence ID" value="MFC6763147.1"/>
    <property type="molecule type" value="Genomic_DNA"/>
</dbReference>
<protein>
    <submittedName>
        <fullName evidence="3">Amidase family protein</fullName>
    </submittedName>
</protein>
<dbReference type="InterPro" id="IPR036928">
    <property type="entry name" value="AS_sf"/>
</dbReference>
<reference evidence="3" key="1">
    <citation type="journal article" date="2014" name="Int. J. Syst. Evol. Microbiol.">
        <title>Complete genome of a new Firmicutes species belonging to the dominant human colonic microbiota ('Ruminococcus bicirculans') reveals two chromosomes and a selective capacity to utilize plant glucans.</title>
        <authorList>
            <consortium name="NISC Comparative Sequencing Program"/>
            <person name="Wegmann U."/>
            <person name="Louis P."/>
            <person name="Goesmann A."/>
            <person name="Henrissat B."/>
            <person name="Duncan S.H."/>
            <person name="Flint H.J."/>
        </authorList>
    </citation>
    <scope>NUCLEOTIDE SEQUENCE</scope>
    <source>
        <strain evidence="3">NBRC 109054</strain>
    </source>
</reference>
<dbReference type="Proteomes" id="UP001596353">
    <property type="component" value="Unassembled WGS sequence"/>
</dbReference>
<evidence type="ECO:0000256" key="1">
    <source>
        <dbReference type="SAM" id="MobiDB-lite"/>
    </source>
</evidence>
<evidence type="ECO:0000313" key="4">
    <source>
        <dbReference type="EMBL" id="MFC6763147.1"/>
    </source>
</evidence>
<keyword evidence="5" id="KW-1185">Reference proteome</keyword>
<evidence type="ECO:0000313" key="3">
    <source>
        <dbReference type="EMBL" id="MFC6763018.1"/>
    </source>
</evidence>
<feature type="compositionally biased region" description="Basic and acidic residues" evidence="1">
    <location>
        <begin position="119"/>
        <end position="129"/>
    </location>
</feature>
<reference evidence="3" key="3">
    <citation type="submission" date="2024-09" db="EMBL/GenBank/DDBJ databases">
        <authorList>
            <person name="Sun Q."/>
            <person name="Mori K."/>
        </authorList>
    </citation>
    <scope>NUCLEOTIDE SEQUENCE</scope>
    <source>
        <strain evidence="3">NBRC 109054</strain>
    </source>
</reference>
<proteinExistence type="predicted"/>
<sequence length="148" mass="16603">MEAGELIQNITDLSRKLLRGKLSSRDLVDETFAAIDAAGEEGTKVFLSTYKDAARAQADWIDSGRKAGIDLPPHAGIPIAIKDLFDVKGEVTRAGSRVLDENPRRPRRRYRNKTPPGGVRDRRQEQHDRIRLFGPGCECPFRYANKSQ</sequence>
<dbReference type="EMBL" id="JBHSWG010000008">
    <property type="protein sequence ID" value="MFC6763018.1"/>
    <property type="molecule type" value="Genomic_DNA"/>
</dbReference>
<name>A0ABW2BC66_9RHOB</name>
<evidence type="ECO:0000259" key="2">
    <source>
        <dbReference type="Pfam" id="PF01425"/>
    </source>
</evidence>